<dbReference type="PROSITE" id="PS51257">
    <property type="entry name" value="PROKAR_LIPOPROTEIN"/>
    <property type="match status" value="1"/>
</dbReference>
<comment type="caution">
    <text evidence="10">The sequence shown here is derived from an EMBL/GenBank/DDBJ whole genome shotgun (WGS) entry which is preliminary data.</text>
</comment>
<protein>
    <submittedName>
        <fullName evidence="10">Starch-binding associating with outer membrane</fullName>
    </submittedName>
</protein>
<keyword evidence="4" id="KW-0472">Membrane</keyword>
<feature type="signal peptide" evidence="6">
    <location>
        <begin position="1"/>
        <end position="25"/>
    </location>
</feature>
<proteinExistence type="inferred from homology"/>
<feature type="chain" id="PRO_5009921813" evidence="6">
    <location>
        <begin position="26"/>
        <end position="499"/>
    </location>
</feature>
<feature type="domain" description="SusD-like N-terminal" evidence="8">
    <location>
        <begin position="41"/>
        <end position="229"/>
    </location>
</feature>
<keyword evidence="12" id="KW-1185">Reference proteome</keyword>
<dbReference type="EMBL" id="FOKU01000014">
    <property type="protein sequence ID" value="SFC59708.1"/>
    <property type="molecule type" value="Genomic_DNA"/>
</dbReference>
<dbReference type="Proteomes" id="UP000198940">
    <property type="component" value="Unassembled WGS sequence"/>
</dbReference>
<feature type="domain" description="RagB/SusD" evidence="7">
    <location>
        <begin position="353"/>
        <end position="499"/>
    </location>
</feature>
<evidence type="ECO:0000313" key="10">
    <source>
        <dbReference type="EMBL" id="SHK84560.1"/>
    </source>
</evidence>
<accession>A0A1M6VSW5</accession>
<dbReference type="Pfam" id="PF14322">
    <property type="entry name" value="SusD-like_3"/>
    <property type="match status" value="1"/>
</dbReference>
<evidence type="ECO:0000256" key="2">
    <source>
        <dbReference type="ARBA" id="ARBA00006275"/>
    </source>
</evidence>
<evidence type="ECO:0000256" key="6">
    <source>
        <dbReference type="SAM" id="SignalP"/>
    </source>
</evidence>
<dbReference type="AlphaFoldDB" id="A0A1M6VSW5"/>
<evidence type="ECO:0000313" key="11">
    <source>
        <dbReference type="Proteomes" id="UP000184031"/>
    </source>
</evidence>
<evidence type="ECO:0000259" key="8">
    <source>
        <dbReference type="Pfam" id="PF14322"/>
    </source>
</evidence>
<keyword evidence="5" id="KW-0998">Cell outer membrane</keyword>
<evidence type="ECO:0000313" key="9">
    <source>
        <dbReference type="EMBL" id="SFC59708.1"/>
    </source>
</evidence>
<dbReference type="STRING" id="1055723.SAMN05216293_2026"/>
<dbReference type="Pfam" id="PF07980">
    <property type="entry name" value="SusD_RagB"/>
    <property type="match status" value="1"/>
</dbReference>
<dbReference type="Gene3D" id="1.25.40.390">
    <property type="match status" value="1"/>
</dbReference>
<dbReference type="GO" id="GO:0009279">
    <property type="term" value="C:cell outer membrane"/>
    <property type="evidence" value="ECO:0007669"/>
    <property type="project" value="UniProtKB-SubCell"/>
</dbReference>
<comment type="subcellular location">
    <subcellularLocation>
        <location evidence="1">Cell outer membrane</location>
    </subcellularLocation>
</comment>
<dbReference type="EMBL" id="FRAT01000005">
    <property type="protein sequence ID" value="SHK84560.1"/>
    <property type="molecule type" value="Genomic_DNA"/>
</dbReference>
<gene>
    <name evidence="9" type="ORF">SAMN04487891_114110</name>
    <name evidence="10" type="ORF">SAMN05216293_2026</name>
</gene>
<evidence type="ECO:0000256" key="3">
    <source>
        <dbReference type="ARBA" id="ARBA00022729"/>
    </source>
</evidence>
<evidence type="ECO:0000256" key="5">
    <source>
        <dbReference type="ARBA" id="ARBA00023237"/>
    </source>
</evidence>
<comment type="similarity">
    <text evidence="2">Belongs to the SusD family.</text>
</comment>
<keyword evidence="3 6" id="KW-0732">Signal</keyword>
<dbReference type="SUPFAM" id="SSF48452">
    <property type="entry name" value="TPR-like"/>
    <property type="match status" value="1"/>
</dbReference>
<name>A0A1M6VSW5_9FLAO</name>
<evidence type="ECO:0000259" key="7">
    <source>
        <dbReference type="Pfam" id="PF07980"/>
    </source>
</evidence>
<dbReference type="OrthoDB" id="5694214at2"/>
<evidence type="ECO:0000313" key="12">
    <source>
        <dbReference type="Proteomes" id="UP000198940"/>
    </source>
</evidence>
<dbReference type="InterPro" id="IPR033985">
    <property type="entry name" value="SusD-like_N"/>
</dbReference>
<dbReference type="InterPro" id="IPR011990">
    <property type="entry name" value="TPR-like_helical_dom_sf"/>
</dbReference>
<sequence>MKQFKKYRMYFAALILILGCESALEEEVKTFYTEDTFYQTEQDVKLAINGIYGHLGATYDEALNSKGLYFANYWTANALLSDEGETSFNRGDGYNQLSAMAHTPENTIALEIWSNLYLGINAANMAIINIPDVDMDEDTKDDLLGEAHFLRGLLYFELVRFFGEVPLQLEPQIVFTSSAFLGRAAISEVYAQIFADLTIAENSLPTEQTGLDNGRPTSWSAKAYMAKAALQQGEDLQLAKTKLEEIMTSGRFELWEDFADVFKIANNNGKEVLFAISFLEGTDLFTTLWEGGHLVYRTLPGGVYGGRPNGGGLEIPTMALYNSFDDEDRRKEVTFMTEDVINGELVEFDSPHIVKYWDRVAEPLVNNTANDLQLIRYADILLMYAEVLNEQNNGSTPAALDAINEVRERARFADGVERNILPDLSAMGYEAFKEAILEERKKELTWEGHRWFDLVRFGKLEEKVTEAKPGVPVAARHNLLPIPQRERDINQNLTQNPGY</sequence>
<dbReference type="RefSeq" id="WP_072879457.1">
    <property type="nucleotide sequence ID" value="NZ_FOKU01000014.1"/>
</dbReference>
<organism evidence="10 11">
    <name type="scientific">Flagellimonas taeanensis</name>
    <dbReference type="NCBI Taxonomy" id="1005926"/>
    <lineage>
        <taxon>Bacteria</taxon>
        <taxon>Pseudomonadati</taxon>
        <taxon>Bacteroidota</taxon>
        <taxon>Flavobacteriia</taxon>
        <taxon>Flavobacteriales</taxon>
        <taxon>Flavobacteriaceae</taxon>
        <taxon>Flagellimonas</taxon>
    </lineage>
</organism>
<reference evidence="10 11" key="1">
    <citation type="submission" date="2016-11" db="EMBL/GenBank/DDBJ databases">
        <authorList>
            <person name="Varghese N."/>
            <person name="Submissions S."/>
        </authorList>
    </citation>
    <scope>NUCLEOTIDE SEQUENCE [LARGE SCALE GENOMIC DNA]</scope>
    <source>
        <strain evidence="10 11">CGMCC 1.12174</strain>
        <strain evidence="9 12">DSM 26351</strain>
    </source>
</reference>
<dbReference type="CDD" id="cd08977">
    <property type="entry name" value="SusD"/>
    <property type="match status" value="1"/>
</dbReference>
<dbReference type="Proteomes" id="UP000184031">
    <property type="component" value="Unassembled WGS sequence"/>
</dbReference>
<evidence type="ECO:0000256" key="1">
    <source>
        <dbReference type="ARBA" id="ARBA00004442"/>
    </source>
</evidence>
<dbReference type="InterPro" id="IPR012944">
    <property type="entry name" value="SusD_RagB_dom"/>
</dbReference>
<evidence type="ECO:0000256" key="4">
    <source>
        <dbReference type="ARBA" id="ARBA00023136"/>
    </source>
</evidence>